<dbReference type="OrthoDB" id="5797004at2759"/>
<feature type="compositionally biased region" description="Basic and acidic residues" evidence="1">
    <location>
        <begin position="451"/>
        <end position="467"/>
    </location>
</feature>
<comment type="caution">
    <text evidence="2">The sequence shown here is derived from an EMBL/GenBank/DDBJ whole genome shotgun (WGS) entry which is preliminary data.</text>
</comment>
<gene>
    <name evidence="2" type="ORF">Tcan_08352</name>
</gene>
<proteinExistence type="predicted"/>
<feature type="region of interest" description="Disordered" evidence="1">
    <location>
        <begin position="1"/>
        <end position="126"/>
    </location>
</feature>
<feature type="region of interest" description="Disordered" evidence="1">
    <location>
        <begin position="451"/>
        <end position="491"/>
    </location>
</feature>
<reference evidence="2 3" key="1">
    <citation type="submission" date="2014-11" db="EMBL/GenBank/DDBJ databases">
        <title>Genetic blueprint of the zoonotic pathogen Toxocara canis.</title>
        <authorList>
            <person name="Zhu X.-Q."/>
            <person name="Korhonen P.K."/>
            <person name="Cai H."/>
            <person name="Young N.D."/>
            <person name="Nejsum P."/>
            <person name="von Samson-Himmelstjerna G."/>
            <person name="Boag P.R."/>
            <person name="Tan P."/>
            <person name="Li Q."/>
            <person name="Min J."/>
            <person name="Yang Y."/>
            <person name="Wang X."/>
            <person name="Fang X."/>
            <person name="Hall R.S."/>
            <person name="Hofmann A."/>
            <person name="Sternberg P.W."/>
            <person name="Jex A.R."/>
            <person name="Gasser R.B."/>
        </authorList>
    </citation>
    <scope>NUCLEOTIDE SEQUENCE [LARGE SCALE GENOMIC DNA]</scope>
    <source>
        <strain evidence="2">PN_DK_2014</strain>
    </source>
</reference>
<feature type="region of interest" description="Disordered" evidence="1">
    <location>
        <begin position="359"/>
        <end position="386"/>
    </location>
</feature>
<name>A0A0B2VZZ1_TOXCA</name>
<accession>A0A0B2VZZ1</accession>
<dbReference type="EMBL" id="JPKZ01000448">
    <property type="protein sequence ID" value="KHN87203.1"/>
    <property type="molecule type" value="Genomic_DNA"/>
</dbReference>
<feature type="compositionally biased region" description="Basic and acidic residues" evidence="1">
    <location>
        <begin position="8"/>
        <end position="26"/>
    </location>
</feature>
<organism evidence="2 3">
    <name type="scientific">Toxocara canis</name>
    <name type="common">Canine roundworm</name>
    <dbReference type="NCBI Taxonomy" id="6265"/>
    <lineage>
        <taxon>Eukaryota</taxon>
        <taxon>Metazoa</taxon>
        <taxon>Ecdysozoa</taxon>
        <taxon>Nematoda</taxon>
        <taxon>Chromadorea</taxon>
        <taxon>Rhabditida</taxon>
        <taxon>Spirurina</taxon>
        <taxon>Ascaridomorpha</taxon>
        <taxon>Ascaridoidea</taxon>
        <taxon>Toxocaridae</taxon>
        <taxon>Toxocara</taxon>
    </lineage>
</organism>
<sequence length="543" mass="60719">MRMNDINSHMEETGRSIADQHAHEQGLDTVVDDPTIQMIKEEENYIASSDDEKSDSQGDSLDGSHTPADSTESDARIEPNAFEDELREEENYIASSDDEKSDSQGDSLDGSHTPADSTESDARIEPNAFEDELRGKTLSEQVKFLKEQGLTFRTISERLNVPITNCHTAIKKLRLPQEYWERVKAEVRIKKRAQEMMAGDVSDGHHSFLGTTNPSRKRHQEELQQDFGRELELSPSPSKVASLATGVITQTSQPVASENMPLTGRKHLTLEDGKVVQYWRDKGLTLQKIAEKLQMPMSSCYRAMKRYQVSQKANLIMGTEKNIANTSTVIEPILDDNRTLAKSTSELLLGMVNASMNNLPSTSNGNTTIASERTSSAVSSAHNPETTVQEFLAEERRRKPKQGAAYWAFIVPSNRPNIYQCVLCGLEMHCPNAWNVSQHMKMRHPEIRQEAKNAEGQKKTKMTKEDSEAPPNLFTASHSRTSSDSHSPVPLSQETSYVLQTIKEKLEWAAAKMTSSTDTEEIISLMKVMSSGLTLLKQFSPQQ</sequence>
<dbReference type="Proteomes" id="UP000031036">
    <property type="component" value="Unassembled WGS sequence"/>
</dbReference>
<dbReference type="AlphaFoldDB" id="A0A0B2VZZ1"/>
<evidence type="ECO:0000313" key="3">
    <source>
        <dbReference type="Proteomes" id="UP000031036"/>
    </source>
</evidence>
<keyword evidence="3" id="KW-1185">Reference proteome</keyword>
<feature type="compositionally biased region" description="Low complexity" evidence="1">
    <location>
        <begin position="477"/>
        <end position="487"/>
    </location>
</feature>
<evidence type="ECO:0000313" key="2">
    <source>
        <dbReference type="EMBL" id="KHN87203.1"/>
    </source>
</evidence>
<evidence type="ECO:0000256" key="1">
    <source>
        <dbReference type="SAM" id="MobiDB-lite"/>
    </source>
</evidence>
<protein>
    <submittedName>
        <fullName evidence="2">Uncharacterized protein</fullName>
    </submittedName>
</protein>